<protein>
    <submittedName>
        <fullName evidence="2">Uncharacterized protein</fullName>
    </submittedName>
</protein>
<evidence type="ECO:0000313" key="2">
    <source>
        <dbReference type="EMBL" id="CAF3672674.1"/>
    </source>
</evidence>
<feature type="compositionally biased region" description="Polar residues" evidence="1">
    <location>
        <begin position="17"/>
        <end position="28"/>
    </location>
</feature>
<evidence type="ECO:0000313" key="3">
    <source>
        <dbReference type="Proteomes" id="UP000663872"/>
    </source>
</evidence>
<dbReference type="AlphaFoldDB" id="A0A818SRI7"/>
<evidence type="ECO:0000256" key="1">
    <source>
        <dbReference type="SAM" id="MobiDB-lite"/>
    </source>
</evidence>
<feature type="non-terminal residue" evidence="2">
    <location>
        <position position="1"/>
    </location>
</feature>
<feature type="compositionally biased region" description="Low complexity" evidence="1">
    <location>
        <begin position="1"/>
        <end position="16"/>
    </location>
</feature>
<feature type="region of interest" description="Disordered" evidence="1">
    <location>
        <begin position="1"/>
        <end position="42"/>
    </location>
</feature>
<organism evidence="2 3">
    <name type="scientific">Rotaria socialis</name>
    <dbReference type="NCBI Taxonomy" id="392032"/>
    <lineage>
        <taxon>Eukaryota</taxon>
        <taxon>Metazoa</taxon>
        <taxon>Spiralia</taxon>
        <taxon>Gnathifera</taxon>
        <taxon>Rotifera</taxon>
        <taxon>Eurotatoria</taxon>
        <taxon>Bdelloidea</taxon>
        <taxon>Philodinida</taxon>
        <taxon>Philodinidae</taxon>
        <taxon>Rotaria</taxon>
    </lineage>
</organism>
<dbReference type="EMBL" id="CAJNYT010004596">
    <property type="protein sequence ID" value="CAF3672674.1"/>
    <property type="molecule type" value="Genomic_DNA"/>
</dbReference>
<dbReference type="Proteomes" id="UP000663872">
    <property type="component" value="Unassembled WGS sequence"/>
</dbReference>
<reference evidence="2" key="1">
    <citation type="submission" date="2021-02" db="EMBL/GenBank/DDBJ databases">
        <authorList>
            <person name="Nowell W R."/>
        </authorList>
    </citation>
    <scope>NUCLEOTIDE SEQUENCE</scope>
</reference>
<sequence>VNFNSSDQTSCESSDSMNKQIKSINKNSILRPLSDHPNFSRIIRNSYPPSPYISSMPSVVIPPPKPPRDSGYETISLMKQQPIIAGRPLSLSISTATTYTSSGTDSSSSPLP</sequence>
<gene>
    <name evidence="2" type="ORF">GRG538_LOCUS26485</name>
</gene>
<name>A0A818SRI7_9BILA</name>
<proteinExistence type="predicted"/>
<feature type="non-terminal residue" evidence="2">
    <location>
        <position position="112"/>
    </location>
</feature>
<accession>A0A818SRI7</accession>
<comment type="caution">
    <text evidence="2">The sequence shown here is derived from an EMBL/GenBank/DDBJ whole genome shotgun (WGS) entry which is preliminary data.</text>
</comment>